<evidence type="ECO:0000313" key="2">
    <source>
        <dbReference type="Proteomes" id="UP001152531"/>
    </source>
</evidence>
<dbReference type="Proteomes" id="UP001152531">
    <property type="component" value="Unassembled WGS sequence"/>
</dbReference>
<accession>A0ACA9Y6F8</accession>
<dbReference type="EMBL" id="CALSDN010000004">
    <property type="protein sequence ID" value="CAH6720602.1"/>
    <property type="molecule type" value="Genomic_DNA"/>
</dbReference>
<keyword evidence="2" id="KW-1185">Reference proteome</keyword>
<proteinExistence type="predicted"/>
<evidence type="ECO:0000313" key="1">
    <source>
        <dbReference type="EMBL" id="CAH6720602.1"/>
    </source>
</evidence>
<comment type="caution">
    <text evidence="1">The sequence shown here is derived from an EMBL/GenBank/DDBJ whole genome shotgun (WGS) entry which is preliminary data.</text>
</comment>
<protein>
    <submittedName>
        <fullName evidence="1">Uncharacterized protein</fullName>
    </submittedName>
</protein>
<sequence>MDNEVILIDSDDDSSGIPPGSNTNTQHSNPTNTTHDNDNDNLRQINSNNRRRRDSEGDERRVRYRPNEVEEDDDLQILEERNVGTTSSPLIVEDHGPVNETGNEDDGLRIVGSINRSVNRSNPNPRTGRRHQIPQPNRRTRQHVMAQFENRNLNPISRMLSLFRQGQAARERRGHTIIDLNRIFSNEDIGTSSDDPDYDEATGYFPPSEGSIFEVFGFNNPFEFTNQEDFTTERIMERIDRDNEQIIDRKLRDENQYNRSIVKEKREGIKREVQGYKSAISHDDNIGCELCGITLGEGIPEDFKPDIKYGKKLSIHSAENNCLAPWFCFKQLTDTDKDLSKRVFIAKCGHLYCGRCIKNIGNRPRIKRGQPLDIDNPNVYAPNHCIATECNTRFRGKNVFTELYF</sequence>
<name>A0ACA9Y6F8_9ASCO</name>
<reference evidence="1" key="1">
    <citation type="submission" date="2022-06" db="EMBL/GenBank/DDBJ databases">
        <authorList>
            <person name="Legras J.-L."/>
            <person name="Devillers H."/>
            <person name="Grondin C."/>
        </authorList>
    </citation>
    <scope>NUCLEOTIDE SEQUENCE</scope>
    <source>
        <strain evidence="1">CLIB 1444</strain>
    </source>
</reference>
<organism evidence="1 2">
    <name type="scientific">[Candida] jaroonii</name>
    <dbReference type="NCBI Taxonomy" id="467808"/>
    <lineage>
        <taxon>Eukaryota</taxon>
        <taxon>Fungi</taxon>
        <taxon>Dikarya</taxon>
        <taxon>Ascomycota</taxon>
        <taxon>Saccharomycotina</taxon>
        <taxon>Pichiomycetes</taxon>
        <taxon>Debaryomycetaceae</taxon>
        <taxon>Yamadazyma</taxon>
    </lineage>
</organism>
<gene>
    <name evidence="1" type="ORF">CLIB1444_04S03774</name>
</gene>